<evidence type="ECO:0008006" key="3">
    <source>
        <dbReference type="Google" id="ProtNLM"/>
    </source>
</evidence>
<sequence>MIIFDSDDIIVQYEPGNTDYVLITFMGVGHEEEARESFFLKGYCLKHNISCVGFTSLKRSWYLSEHTEHALQACLSVTRNYRKAIGIGSSAGGFAVIKHAQRLNCEFVFSLAPTFHFEIEQYVEQFGFSPEFVLDYKNVARGRFDHDEKITSTVVTFFDPAYPIDVLYHIALKDLLKEESTREEKLLTIPLFYAGHVVSHSLRQSTVYTDMVEFAFGKITFDELKGRVSRVRRRNSTNIYYRICAGFRKHPLLVYRMLKNNIWKRKEATKYEDILRDDTLMGSIIFSLYNRGYKEEGTDLYWYVFQYCWFSKFDDTKPIAFKAQTILVVGYHGNLMGYSPQEKRLVDYRLNSVGEMVLPVQLLLTAYGYIPAVRFHDYLFGMEIINGDGEIALTERPIFDKTARGLCVQKLTESTVCFKTSYGYLASIPQGDYAMNREMVLGWETFAPVMCP</sequence>
<dbReference type="Proteomes" id="UP000516349">
    <property type="component" value="Chromosome"/>
</dbReference>
<accession>A0A7H1NUC7</accession>
<proteinExistence type="predicted"/>
<dbReference type="AlphaFoldDB" id="A0A7H1NUC7"/>
<evidence type="ECO:0000313" key="1">
    <source>
        <dbReference type="EMBL" id="QNT79387.1"/>
    </source>
</evidence>
<dbReference type="EMBL" id="CP060244">
    <property type="protein sequence ID" value="QNT79387.1"/>
    <property type="molecule type" value="Genomic_DNA"/>
</dbReference>
<keyword evidence="2" id="KW-1185">Reference proteome</keyword>
<gene>
    <name evidence="1" type="ORF">JGUZn3_21850</name>
</gene>
<organism evidence="1 2">
    <name type="scientific">Entomobacter blattae</name>
    <dbReference type="NCBI Taxonomy" id="2762277"/>
    <lineage>
        <taxon>Bacteria</taxon>
        <taxon>Pseudomonadati</taxon>
        <taxon>Pseudomonadota</taxon>
        <taxon>Alphaproteobacteria</taxon>
        <taxon>Acetobacterales</taxon>
        <taxon>Acetobacteraceae</taxon>
        <taxon>Entomobacter</taxon>
    </lineage>
</organism>
<reference evidence="1 2" key="1">
    <citation type="submission" date="2020-08" db="EMBL/GenBank/DDBJ databases">
        <title>Complete genome sequence of Entomobacter blattae G55GP.</title>
        <authorList>
            <person name="Poehlein A."/>
            <person name="Guzman J."/>
            <person name="Daniel R."/>
            <person name="Vilcinskas A."/>
        </authorList>
    </citation>
    <scope>NUCLEOTIDE SEQUENCE [LARGE SCALE GENOMIC DNA]</scope>
    <source>
        <strain evidence="1 2">G55GP</strain>
    </source>
</reference>
<dbReference type="KEGG" id="ebla:JGUZn3_21850"/>
<evidence type="ECO:0000313" key="2">
    <source>
        <dbReference type="Proteomes" id="UP000516349"/>
    </source>
</evidence>
<name>A0A7H1NUC7_9PROT</name>
<dbReference type="RefSeq" id="WP_203413557.1">
    <property type="nucleotide sequence ID" value="NZ_CP060244.1"/>
</dbReference>
<protein>
    <recommendedName>
        <fullName evidence="3">Alpha/beta hydrolase</fullName>
    </recommendedName>
</protein>